<evidence type="ECO:0000313" key="2">
    <source>
        <dbReference type="EMBL" id="PIK39632.1"/>
    </source>
</evidence>
<protein>
    <submittedName>
        <fullName evidence="2">Uncharacterized protein</fullName>
    </submittedName>
</protein>
<dbReference type="Proteomes" id="UP000230750">
    <property type="component" value="Unassembled WGS sequence"/>
</dbReference>
<feature type="compositionally biased region" description="Basic residues" evidence="1">
    <location>
        <begin position="1"/>
        <end position="13"/>
    </location>
</feature>
<evidence type="ECO:0000256" key="1">
    <source>
        <dbReference type="SAM" id="MobiDB-lite"/>
    </source>
</evidence>
<feature type="compositionally biased region" description="Basic and acidic residues" evidence="1">
    <location>
        <begin position="59"/>
        <end position="75"/>
    </location>
</feature>
<feature type="region of interest" description="Disordered" evidence="1">
    <location>
        <begin position="1"/>
        <end position="203"/>
    </location>
</feature>
<feature type="compositionally biased region" description="Polar residues" evidence="1">
    <location>
        <begin position="14"/>
        <end position="29"/>
    </location>
</feature>
<sequence>MARHQHLTSRTKKQTTGQARLAPNPSNSLVVGDRAHIGEEEEGEVVERGPEGAEEEDREREKVRERWRGGEREKVPPTVPAISGLVLAKGKGKEKGKAPAKKKVPRKKSGIAGPERASQAGSQRNNPTERQVPRAPESPVRAPSGTHNREPAAGGSLTNQSRSRSGYQERQPIRPPTGIPDQDSRGRDTTHKPARRERTRSRS</sequence>
<comment type="caution">
    <text evidence="2">The sequence shown here is derived from an EMBL/GenBank/DDBJ whole genome shotgun (WGS) entry which is preliminary data.</text>
</comment>
<feature type="compositionally biased region" description="Basic residues" evidence="1">
    <location>
        <begin position="192"/>
        <end position="203"/>
    </location>
</feature>
<organism evidence="2 3">
    <name type="scientific">Stichopus japonicus</name>
    <name type="common">Sea cucumber</name>
    <dbReference type="NCBI Taxonomy" id="307972"/>
    <lineage>
        <taxon>Eukaryota</taxon>
        <taxon>Metazoa</taxon>
        <taxon>Echinodermata</taxon>
        <taxon>Eleutherozoa</taxon>
        <taxon>Echinozoa</taxon>
        <taxon>Holothuroidea</taxon>
        <taxon>Aspidochirotacea</taxon>
        <taxon>Aspidochirotida</taxon>
        <taxon>Stichopodidae</taxon>
        <taxon>Apostichopus</taxon>
    </lineage>
</organism>
<dbReference type="AlphaFoldDB" id="A0A2G8JV53"/>
<feature type="compositionally biased region" description="Polar residues" evidence="1">
    <location>
        <begin position="156"/>
        <end position="168"/>
    </location>
</feature>
<dbReference type="EMBL" id="MRZV01001218">
    <property type="protein sequence ID" value="PIK39632.1"/>
    <property type="molecule type" value="Genomic_DNA"/>
</dbReference>
<evidence type="ECO:0000313" key="3">
    <source>
        <dbReference type="Proteomes" id="UP000230750"/>
    </source>
</evidence>
<feature type="compositionally biased region" description="Basic and acidic residues" evidence="1">
    <location>
        <begin position="182"/>
        <end position="191"/>
    </location>
</feature>
<reference evidence="2 3" key="1">
    <citation type="journal article" date="2017" name="PLoS Biol.">
        <title>The sea cucumber genome provides insights into morphological evolution and visceral regeneration.</title>
        <authorList>
            <person name="Zhang X."/>
            <person name="Sun L."/>
            <person name="Yuan J."/>
            <person name="Sun Y."/>
            <person name="Gao Y."/>
            <person name="Zhang L."/>
            <person name="Li S."/>
            <person name="Dai H."/>
            <person name="Hamel J.F."/>
            <person name="Liu C."/>
            <person name="Yu Y."/>
            <person name="Liu S."/>
            <person name="Lin W."/>
            <person name="Guo K."/>
            <person name="Jin S."/>
            <person name="Xu P."/>
            <person name="Storey K.B."/>
            <person name="Huan P."/>
            <person name="Zhang T."/>
            <person name="Zhou Y."/>
            <person name="Zhang J."/>
            <person name="Lin C."/>
            <person name="Li X."/>
            <person name="Xing L."/>
            <person name="Huo D."/>
            <person name="Sun M."/>
            <person name="Wang L."/>
            <person name="Mercier A."/>
            <person name="Li F."/>
            <person name="Yang H."/>
            <person name="Xiang J."/>
        </authorList>
    </citation>
    <scope>NUCLEOTIDE SEQUENCE [LARGE SCALE GENOMIC DNA]</scope>
    <source>
        <strain evidence="2">Shaxun</strain>
        <tissue evidence="2">Muscle</tissue>
    </source>
</reference>
<accession>A0A2G8JV53</accession>
<name>A0A2G8JV53_STIJA</name>
<feature type="compositionally biased region" description="Polar residues" evidence="1">
    <location>
        <begin position="119"/>
        <end position="129"/>
    </location>
</feature>
<gene>
    <name evidence="2" type="ORF">BSL78_23525</name>
</gene>
<proteinExistence type="predicted"/>
<feature type="compositionally biased region" description="Basic residues" evidence="1">
    <location>
        <begin position="98"/>
        <end position="109"/>
    </location>
</feature>
<keyword evidence="3" id="KW-1185">Reference proteome</keyword>